<dbReference type="RefSeq" id="XP_046008677.1">
    <property type="nucleotide sequence ID" value="XM_046148730.1"/>
</dbReference>
<dbReference type="Proteomes" id="UP000756346">
    <property type="component" value="Unassembled WGS sequence"/>
</dbReference>
<name>A0A9P8XZ02_9PEZI</name>
<dbReference type="AlphaFoldDB" id="A0A9P8XZ02"/>
<dbReference type="GeneID" id="70178276"/>
<sequence length="209" mass="22882">MQPSLGGGEDGEPASATRPVPCAMKHDVGGPACTPLFFFPQHNGGAAFHALESLTCFSCHDFLVPIQPPTFRTSTLICQSLWRCFYRPALQCCAAGSRWTLWIDRPRVNPPADARGHLNISLTMLPTAPAASPQEKSEWGGACVEHLHTWGESRRGLKRTAVLLIGQDHRCCLCWLHSRGMPRYHSKEGAGQEQLTVPAVSLFAKVPEL</sequence>
<organism evidence="1 2">
    <name type="scientific">Microdochium trichocladiopsis</name>
    <dbReference type="NCBI Taxonomy" id="1682393"/>
    <lineage>
        <taxon>Eukaryota</taxon>
        <taxon>Fungi</taxon>
        <taxon>Dikarya</taxon>
        <taxon>Ascomycota</taxon>
        <taxon>Pezizomycotina</taxon>
        <taxon>Sordariomycetes</taxon>
        <taxon>Xylariomycetidae</taxon>
        <taxon>Xylariales</taxon>
        <taxon>Microdochiaceae</taxon>
        <taxon>Microdochium</taxon>
    </lineage>
</organism>
<dbReference type="EMBL" id="JAGTJQ010000009">
    <property type="protein sequence ID" value="KAH7025129.1"/>
    <property type="molecule type" value="Genomic_DNA"/>
</dbReference>
<accession>A0A9P8XZ02</accession>
<evidence type="ECO:0000313" key="2">
    <source>
        <dbReference type="Proteomes" id="UP000756346"/>
    </source>
</evidence>
<evidence type="ECO:0000313" key="1">
    <source>
        <dbReference type="EMBL" id="KAH7025129.1"/>
    </source>
</evidence>
<proteinExistence type="predicted"/>
<reference evidence="1" key="1">
    <citation type="journal article" date="2021" name="Nat. Commun.">
        <title>Genetic determinants of endophytism in the Arabidopsis root mycobiome.</title>
        <authorList>
            <person name="Mesny F."/>
            <person name="Miyauchi S."/>
            <person name="Thiergart T."/>
            <person name="Pickel B."/>
            <person name="Atanasova L."/>
            <person name="Karlsson M."/>
            <person name="Huettel B."/>
            <person name="Barry K.W."/>
            <person name="Haridas S."/>
            <person name="Chen C."/>
            <person name="Bauer D."/>
            <person name="Andreopoulos W."/>
            <person name="Pangilinan J."/>
            <person name="LaButti K."/>
            <person name="Riley R."/>
            <person name="Lipzen A."/>
            <person name="Clum A."/>
            <person name="Drula E."/>
            <person name="Henrissat B."/>
            <person name="Kohler A."/>
            <person name="Grigoriev I.V."/>
            <person name="Martin F.M."/>
            <person name="Hacquard S."/>
        </authorList>
    </citation>
    <scope>NUCLEOTIDE SEQUENCE</scope>
    <source>
        <strain evidence="1">MPI-CAGE-CH-0230</strain>
    </source>
</reference>
<protein>
    <submittedName>
        <fullName evidence="1">Uncharacterized protein</fullName>
    </submittedName>
</protein>
<keyword evidence="2" id="KW-1185">Reference proteome</keyword>
<gene>
    <name evidence="1" type="ORF">B0I36DRAFT_166163</name>
</gene>
<comment type="caution">
    <text evidence="1">The sequence shown here is derived from an EMBL/GenBank/DDBJ whole genome shotgun (WGS) entry which is preliminary data.</text>
</comment>